<dbReference type="InterPro" id="IPR004158">
    <property type="entry name" value="DUF247_pln"/>
</dbReference>
<accession>A0A4Y7K8J2</accession>
<dbReference type="Pfam" id="PF03140">
    <property type="entry name" value="DUF247"/>
    <property type="match status" value="2"/>
</dbReference>
<protein>
    <submittedName>
        <fullName evidence="1">Uncharacterized protein</fullName>
    </submittedName>
</protein>
<reference evidence="1 2" key="1">
    <citation type="journal article" date="2018" name="Science">
        <title>The opium poppy genome and morphinan production.</title>
        <authorList>
            <person name="Guo L."/>
            <person name="Winzer T."/>
            <person name="Yang X."/>
            <person name="Li Y."/>
            <person name="Ning Z."/>
            <person name="He Z."/>
            <person name="Teodor R."/>
            <person name="Lu Y."/>
            <person name="Bowser T.A."/>
            <person name="Graham I.A."/>
            <person name="Ye K."/>
        </authorList>
    </citation>
    <scope>NUCLEOTIDE SEQUENCE [LARGE SCALE GENOMIC DNA]</scope>
    <source>
        <strain evidence="2">cv. HN1</strain>
        <tissue evidence="1">Leaves</tissue>
    </source>
</reference>
<dbReference type="PANTHER" id="PTHR31170">
    <property type="entry name" value="BNAC04G53230D PROTEIN"/>
    <property type="match status" value="1"/>
</dbReference>
<dbReference type="AlphaFoldDB" id="A0A4Y7K8J2"/>
<dbReference type="Gramene" id="RZC68680">
    <property type="protein sequence ID" value="RZC68680"/>
    <property type="gene ID" value="C5167_032583"/>
</dbReference>
<gene>
    <name evidence="1" type="ORF">C5167_032583</name>
</gene>
<evidence type="ECO:0000313" key="2">
    <source>
        <dbReference type="Proteomes" id="UP000316621"/>
    </source>
</evidence>
<dbReference type="PANTHER" id="PTHR31170:SF18">
    <property type="entry name" value="(WILD MALAYSIAN BANANA) HYPOTHETICAL PROTEIN"/>
    <property type="match status" value="1"/>
</dbReference>
<proteinExistence type="predicted"/>
<organism evidence="1 2">
    <name type="scientific">Papaver somniferum</name>
    <name type="common">Opium poppy</name>
    <dbReference type="NCBI Taxonomy" id="3469"/>
    <lineage>
        <taxon>Eukaryota</taxon>
        <taxon>Viridiplantae</taxon>
        <taxon>Streptophyta</taxon>
        <taxon>Embryophyta</taxon>
        <taxon>Tracheophyta</taxon>
        <taxon>Spermatophyta</taxon>
        <taxon>Magnoliopsida</taxon>
        <taxon>Ranunculales</taxon>
        <taxon>Papaveraceae</taxon>
        <taxon>Papaveroideae</taxon>
        <taxon>Papaver</taxon>
    </lineage>
</organism>
<keyword evidence="2" id="KW-1185">Reference proteome</keyword>
<name>A0A4Y7K8J2_PAPSO</name>
<sequence length="378" mass="43782">MGYKTYNRELDILTLGYLYDVLNWDLEDPKSCDLNKRISEILNQKAISDPRNVSIGPRHYGKPQLYPMQADKLRALRHFVKRGRSSIDSYTQALLKCVTPIRDSYEQLDEIWQDNDRFVILMLLDGVFLLEFLSVTRGNQKYSDYNASDPIFGHQGHMLIYEVIMQDLLMLTNQLPYLVLSTLLSVSEGLPEKSIQSILSWMMFAPKIDPGLHLLDMYLKGLLAGGQRSHEEDQLQQQEDKNEKISFSNLHSKCGVKCVRVQSFDKISFNRKTGTLELLTVHINKQSIPEFTPKDVNQLRSQGIIVNSLSSDEAVMEQMKEISKETVQGDRTCLSNLVLIELKEYYKRSATKRSHKLFLHFTSQHFKNMPFLIKYKPY</sequence>
<dbReference type="EMBL" id="CM010721">
    <property type="protein sequence ID" value="RZC68680.1"/>
    <property type="molecule type" value="Genomic_DNA"/>
</dbReference>
<evidence type="ECO:0000313" key="1">
    <source>
        <dbReference type="EMBL" id="RZC68680.1"/>
    </source>
</evidence>
<dbReference type="Proteomes" id="UP000316621">
    <property type="component" value="Chromosome 7"/>
</dbReference>